<accession>A0A8I1WCY8</accession>
<feature type="domain" description="HTTM-like" evidence="5">
    <location>
        <begin position="17"/>
        <end position="288"/>
    </location>
</feature>
<keyword evidence="4" id="KW-0472">Membrane</keyword>
<evidence type="ECO:0000313" key="6">
    <source>
        <dbReference type="EMBL" id="MBO3794666.1"/>
    </source>
</evidence>
<dbReference type="PANTHER" id="PTHR39535:SF2">
    <property type="entry name" value="HTTM DOMAIN-CONTAINING PROTEIN"/>
    <property type="match status" value="1"/>
</dbReference>
<keyword evidence="2" id="KW-0812">Transmembrane</keyword>
<keyword evidence="3" id="KW-1133">Transmembrane helix</keyword>
<evidence type="ECO:0000259" key="5">
    <source>
        <dbReference type="SMART" id="SM00752"/>
    </source>
</evidence>
<sequence>MKIILNKFRNFNHLMSNKMHYLIGSSILRIFIGLHIMFTYLIHFAQRNEIWGPNAFYSFEKCFEAYGFTSLYLFSDSQLYFEFIFISGIVINTLYILGYKMRVVSIINFIWVWSLYQRNPYIHDGGNNILILIMLYLIFASLGEFFTIHTESRSKEKSKVTIIIHNFSVMISMIQVSLLYFFAGFNKAQGKMWTHGTALYYILQVDEYSINKGFTNLVIDNPYLLVLGTYSALFLQLMFPILVWNRYFKIPLLIGSILFHLSIIIFMGLLQFGVIMIALDLLFITDTEYRKLYKFLSRIYDKFKLKFRNIFNQKLRNPTI</sequence>
<dbReference type="PANTHER" id="PTHR39535">
    <property type="entry name" value="SPORULATION-DELAYING PROTEIN SDPB"/>
    <property type="match status" value="1"/>
</dbReference>
<reference evidence="6" key="1">
    <citation type="submission" date="2021-03" db="EMBL/GenBank/DDBJ databases">
        <title>Isolation of Bacillus subtilis from fermented food sample.</title>
        <authorList>
            <person name="Lakshmanan V."/>
            <person name="Athira K."/>
            <person name="Rajagopal K."/>
        </authorList>
    </citation>
    <scope>NUCLEOTIDE SEQUENCE</scope>
    <source>
        <strain evidence="6">S1</strain>
    </source>
</reference>
<evidence type="ECO:0000256" key="4">
    <source>
        <dbReference type="ARBA" id="ARBA00023136"/>
    </source>
</evidence>
<comment type="subcellular location">
    <subcellularLocation>
        <location evidence="1">Endomembrane system</location>
        <topology evidence="1">Multi-pass membrane protein</topology>
    </subcellularLocation>
</comment>
<dbReference type="SMART" id="SM00752">
    <property type="entry name" value="HTTM"/>
    <property type="match status" value="1"/>
</dbReference>
<dbReference type="Proteomes" id="UP000665181">
    <property type="component" value="Unassembled WGS sequence"/>
</dbReference>
<dbReference type="EMBL" id="JAGFPW010000007">
    <property type="protein sequence ID" value="MBO3794666.1"/>
    <property type="molecule type" value="Genomic_DNA"/>
</dbReference>
<comment type="caution">
    <text evidence="6">The sequence shown here is derived from an EMBL/GenBank/DDBJ whole genome shotgun (WGS) entry which is preliminary data.</text>
</comment>
<organism evidence="6 7">
    <name type="scientific">Bacillus subtilis</name>
    <dbReference type="NCBI Taxonomy" id="1423"/>
    <lineage>
        <taxon>Bacteria</taxon>
        <taxon>Bacillati</taxon>
        <taxon>Bacillota</taxon>
        <taxon>Bacilli</taxon>
        <taxon>Bacillales</taxon>
        <taxon>Bacillaceae</taxon>
        <taxon>Bacillus</taxon>
    </lineage>
</organism>
<evidence type="ECO:0000256" key="2">
    <source>
        <dbReference type="ARBA" id="ARBA00022692"/>
    </source>
</evidence>
<dbReference type="InterPro" id="IPR052964">
    <property type="entry name" value="Sporulation_signal_mat"/>
</dbReference>
<evidence type="ECO:0000256" key="1">
    <source>
        <dbReference type="ARBA" id="ARBA00004127"/>
    </source>
</evidence>
<gene>
    <name evidence="6" type="ORF">J5227_10130</name>
</gene>
<dbReference type="InterPro" id="IPR011020">
    <property type="entry name" value="HTTM-like"/>
</dbReference>
<protein>
    <submittedName>
        <fullName evidence="6">HTTM domain-containing protein</fullName>
    </submittedName>
</protein>
<dbReference type="GO" id="GO:0012505">
    <property type="term" value="C:endomembrane system"/>
    <property type="evidence" value="ECO:0007669"/>
    <property type="project" value="UniProtKB-SubCell"/>
</dbReference>
<name>A0A8I1WCY8_BACIU</name>
<dbReference type="AlphaFoldDB" id="A0A8I1WCY8"/>
<evidence type="ECO:0000313" key="7">
    <source>
        <dbReference type="Proteomes" id="UP000665181"/>
    </source>
</evidence>
<proteinExistence type="predicted"/>
<dbReference type="RefSeq" id="WP_014478875.1">
    <property type="nucleotide sequence ID" value="NZ_BAABSX010000002.1"/>
</dbReference>
<evidence type="ECO:0000256" key="3">
    <source>
        <dbReference type="ARBA" id="ARBA00022989"/>
    </source>
</evidence>